<reference evidence="4 5" key="1">
    <citation type="journal article" date="2016" name="Mol. Biol. Evol.">
        <title>Comparative Genomics of Early-Diverging Mushroom-Forming Fungi Provides Insights into the Origins of Lignocellulose Decay Capabilities.</title>
        <authorList>
            <person name="Nagy L.G."/>
            <person name="Riley R."/>
            <person name="Tritt A."/>
            <person name="Adam C."/>
            <person name="Daum C."/>
            <person name="Floudas D."/>
            <person name="Sun H."/>
            <person name="Yadav J.S."/>
            <person name="Pangilinan J."/>
            <person name="Larsson K.H."/>
            <person name="Matsuura K."/>
            <person name="Barry K."/>
            <person name="Labutti K."/>
            <person name="Kuo R."/>
            <person name="Ohm R.A."/>
            <person name="Bhattacharya S.S."/>
            <person name="Shirouzu T."/>
            <person name="Yoshinaga Y."/>
            <person name="Martin F.M."/>
            <person name="Grigoriev I.V."/>
            <person name="Hibbett D.S."/>
        </authorList>
    </citation>
    <scope>NUCLEOTIDE SEQUENCE [LARGE SCALE GENOMIC DNA]</scope>
    <source>
        <strain evidence="4 5">HHB10207 ss-3</strain>
    </source>
</reference>
<protein>
    <submittedName>
        <fullName evidence="4">NAD(P)-binding protein</fullName>
    </submittedName>
</protein>
<gene>
    <name evidence="4" type="ORF">SISSUDRAFT_1047675</name>
</gene>
<keyword evidence="2" id="KW-0560">Oxidoreductase</keyword>
<dbReference type="Gene3D" id="3.40.50.720">
    <property type="entry name" value="NAD(P)-binding Rossmann-like Domain"/>
    <property type="match status" value="1"/>
</dbReference>
<dbReference type="InterPro" id="IPR051609">
    <property type="entry name" value="NmrA/Isoflavone_reductase-like"/>
</dbReference>
<dbReference type="STRING" id="1314776.A0A166CYQ8"/>
<accession>A0A166CYQ8</accession>
<proteinExistence type="predicted"/>
<dbReference type="SUPFAM" id="SSF51735">
    <property type="entry name" value="NAD(P)-binding Rossmann-fold domains"/>
    <property type="match status" value="1"/>
</dbReference>
<dbReference type="Proteomes" id="UP000076798">
    <property type="component" value="Unassembled WGS sequence"/>
</dbReference>
<keyword evidence="5" id="KW-1185">Reference proteome</keyword>
<feature type="domain" description="NmrA-like" evidence="3">
    <location>
        <begin position="6"/>
        <end position="266"/>
    </location>
</feature>
<dbReference type="PANTHER" id="PTHR47706:SF9">
    <property type="entry name" value="NMRA-LIKE DOMAIN-CONTAINING PROTEIN-RELATED"/>
    <property type="match status" value="1"/>
</dbReference>
<evidence type="ECO:0000256" key="1">
    <source>
        <dbReference type="ARBA" id="ARBA00022857"/>
    </source>
</evidence>
<evidence type="ECO:0000313" key="5">
    <source>
        <dbReference type="Proteomes" id="UP000076798"/>
    </source>
</evidence>
<dbReference type="PANTHER" id="PTHR47706">
    <property type="entry name" value="NMRA-LIKE FAMILY PROTEIN"/>
    <property type="match status" value="1"/>
</dbReference>
<dbReference type="EMBL" id="KV428072">
    <property type="protein sequence ID" value="KZT37968.1"/>
    <property type="molecule type" value="Genomic_DNA"/>
</dbReference>
<evidence type="ECO:0000256" key="2">
    <source>
        <dbReference type="ARBA" id="ARBA00023002"/>
    </source>
</evidence>
<dbReference type="InterPro" id="IPR008030">
    <property type="entry name" value="NmrA-like"/>
</dbReference>
<name>A0A166CYQ8_9AGAM</name>
<dbReference type="AlphaFoldDB" id="A0A166CYQ8"/>
<dbReference type="InterPro" id="IPR036291">
    <property type="entry name" value="NAD(P)-bd_dom_sf"/>
</dbReference>
<organism evidence="4 5">
    <name type="scientific">Sistotremastrum suecicum HHB10207 ss-3</name>
    <dbReference type="NCBI Taxonomy" id="1314776"/>
    <lineage>
        <taxon>Eukaryota</taxon>
        <taxon>Fungi</taxon>
        <taxon>Dikarya</taxon>
        <taxon>Basidiomycota</taxon>
        <taxon>Agaricomycotina</taxon>
        <taxon>Agaricomycetes</taxon>
        <taxon>Sistotremastrales</taxon>
        <taxon>Sistotremastraceae</taxon>
        <taxon>Sistotremastrum</taxon>
    </lineage>
</organism>
<evidence type="ECO:0000313" key="4">
    <source>
        <dbReference type="EMBL" id="KZT37968.1"/>
    </source>
</evidence>
<evidence type="ECO:0000259" key="3">
    <source>
        <dbReference type="Pfam" id="PF05368"/>
    </source>
</evidence>
<dbReference type="Pfam" id="PF05368">
    <property type="entry name" value="NmrA"/>
    <property type="match status" value="1"/>
</dbReference>
<sequence>MSAQHIVAVAGSTGSLGKNIAKALLQPPYVSSFSEIRLLARSPTSDKAKELESLFAGAPARVVYFNTEDEKSVDEALKGVDIVVNALTHADDSVVDGVIRNKVKVYIPSEFGVDHKAYVTDVNVWVAKKAHVQKAVEQGGGNLKVVSIYVGLFLETGFGPWLGYDTTNNVYTAVGSSDAIITYTSLDDISNSVARLALLSADPTTAATVPAHVRISGSGVSVKQVQQLVEKKSGKNITVKVVPLDEWKQGLKTTDVLKQILLAAGEGWLDYSKVNSNELVNPGESFWKWKTVQQFVEEGGISA</sequence>
<dbReference type="Gene3D" id="3.90.25.10">
    <property type="entry name" value="UDP-galactose 4-epimerase, domain 1"/>
    <property type="match status" value="1"/>
</dbReference>
<dbReference type="GO" id="GO:0016491">
    <property type="term" value="F:oxidoreductase activity"/>
    <property type="evidence" value="ECO:0007669"/>
    <property type="project" value="UniProtKB-KW"/>
</dbReference>
<dbReference type="OrthoDB" id="5283654at2759"/>
<keyword evidence="1" id="KW-0521">NADP</keyword>